<proteinExistence type="predicted"/>
<feature type="compositionally biased region" description="Low complexity" evidence="1">
    <location>
        <begin position="309"/>
        <end position="328"/>
    </location>
</feature>
<organism evidence="3 4">
    <name type="scientific">Alosa alosa</name>
    <name type="common">allis shad</name>
    <dbReference type="NCBI Taxonomy" id="278164"/>
    <lineage>
        <taxon>Eukaryota</taxon>
        <taxon>Metazoa</taxon>
        <taxon>Chordata</taxon>
        <taxon>Craniata</taxon>
        <taxon>Vertebrata</taxon>
        <taxon>Euteleostomi</taxon>
        <taxon>Actinopterygii</taxon>
        <taxon>Neopterygii</taxon>
        <taxon>Teleostei</taxon>
        <taxon>Clupei</taxon>
        <taxon>Clupeiformes</taxon>
        <taxon>Clupeoidei</taxon>
        <taxon>Clupeidae</taxon>
        <taxon>Alosa</taxon>
    </lineage>
</organism>
<gene>
    <name evidence="3" type="ORF">AALO_G00216080</name>
</gene>
<keyword evidence="4" id="KW-1185">Reference proteome</keyword>
<evidence type="ECO:0000313" key="4">
    <source>
        <dbReference type="Proteomes" id="UP000823561"/>
    </source>
</evidence>
<dbReference type="GO" id="GO:0007099">
    <property type="term" value="P:centriole replication"/>
    <property type="evidence" value="ECO:0007669"/>
    <property type="project" value="TreeGrafter"/>
</dbReference>
<dbReference type="GO" id="GO:0010457">
    <property type="term" value="P:centriole-centriole cohesion"/>
    <property type="evidence" value="ECO:0007669"/>
    <property type="project" value="TreeGrafter"/>
</dbReference>
<dbReference type="EMBL" id="JADWDJ010000016">
    <property type="protein sequence ID" value="KAG5268754.1"/>
    <property type="molecule type" value="Genomic_DNA"/>
</dbReference>
<evidence type="ECO:0000259" key="2">
    <source>
        <dbReference type="Pfam" id="PF14726"/>
    </source>
</evidence>
<feature type="region of interest" description="Disordered" evidence="1">
    <location>
        <begin position="280"/>
        <end position="377"/>
    </location>
</feature>
<evidence type="ECO:0000313" key="3">
    <source>
        <dbReference type="EMBL" id="KAG5268754.1"/>
    </source>
</evidence>
<feature type="region of interest" description="Disordered" evidence="1">
    <location>
        <begin position="1569"/>
        <end position="1603"/>
    </location>
</feature>
<evidence type="ECO:0000256" key="1">
    <source>
        <dbReference type="SAM" id="MobiDB-lite"/>
    </source>
</evidence>
<dbReference type="PANTHER" id="PTHR31691">
    <property type="entry name" value="ROTATIN"/>
    <property type="match status" value="1"/>
</dbReference>
<dbReference type="InterPro" id="IPR011989">
    <property type="entry name" value="ARM-like"/>
</dbReference>
<feature type="compositionally biased region" description="Low complexity" evidence="1">
    <location>
        <begin position="336"/>
        <end position="345"/>
    </location>
</feature>
<dbReference type="GO" id="GO:0005814">
    <property type="term" value="C:centriole"/>
    <property type="evidence" value="ECO:0007669"/>
    <property type="project" value="TreeGrafter"/>
</dbReference>
<reference evidence="3" key="1">
    <citation type="submission" date="2020-10" db="EMBL/GenBank/DDBJ databases">
        <title>Chromosome-scale genome assembly of the Allis shad, Alosa alosa.</title>
        <authorList>
            <person name="Margot Z."/>
            <person name="Christophe K."/>
            <person name="Cabau C."/>
            <person name="Louis A."/>
            <person name="Berthelot C."/>
            <person name="Parey E."/>
            <person name="Roest Crollius H."/>
            <person name="Montfort J."/>
            <person name="Robinson-Rechavi M."/>
            <person name="Bucao C."/>
            <person name="Bouchez O."/>
            <person name="Gislard M."/>
            <person name="Lluch J."/>
            <person name="Milhes M."/>
            <person name="Lampietro C."/>
            <person name="Lopez Roques C."/>
            <person name="Donnadieu C."/>
            <person name="Braasch I."/>
            <person name="Desvignes T."/>
            <person name="Postlethwait J."/>
            <person name="Bobe J."/>
            <person name="Guiguen Y."/>
        </authorList>
    </citation>
    <scope>NUCLEOTIDE SEQUENCE</scope>
    <source>
        <strain evidence="3">M-15738</strain>
        <tissue evidence="3">Blood</tissue>
    </source>
</reference>
<dbReference type="GO" id="GO:0005813">
    <property type="term" value="C:centrosome"/>
    <property type="evidence" value="ECO:0007669"/>
    <property type="project" value="InterPro"/>
</dbReference>
<dbReference type="SUPFAM" id="SSF48371">
    <property type="entry name" value="ARM repeat"/>
    <property type="match status" value="2"/>
</dbReference>
<feature type="compositionally biased region" description="Low complexity" evidence="1">
    <location>
        <begin position="1577"/>
        <end position="1589"/>
    </location>
</feature>
<dbReference type="Proteomes" id="UP000823561">
    <property type="component" value="Chromosome 16"/>
</dbReference>
<dbReference type="PANTHER" id="PTHR31691:SF1">
    <property type="entry name" value="ROTATIN"/>
    <property type="match status" value="1"/>
</dbReference>
<dbReference type="InterPro" id="IPR030791">
    <property type="entry name" value="Rotatin"/>
</dbReference>
<dbReference type="Pfam" id="PF14726">
    <property type="entry name" value="RTTN_N"/>
    <property type="match status" value="1"/>
</dbReference>
<comment type="caution">
    <text evidence="3">The sequence shown here is derived from an EMBL/GenBank/DDBJ whole genome shotgun (WGS) entry which is preliminary data.</text>
</comment>
<sequence>MDLSALIKKLGHSLVEIRVRALKNIKSKLDHGLISVSDLVQERTLFVFLLEWFNFPEVPLQEEVLQLLSILSKHSTAAHMLMDVGAVEFLTQLSPSVEKELQAIIDSIIDQLFHLPKIPQVSSALTSDYEQQFTSTAVQMEEECLARGYFQRSRPNQLDIPPQQGTASKAIRCLKFSVFPWLSLTPTDRHILSSSESSLRKNDPGSVCTTCELLRDVIMQDFPAEIFLQRPSIVQSLLSLLSLSAESEASYLTLQALACLRQLCCNLRSRLRFHRDPGFCSAKQDPVSQNSSVSYSQEVRGTQRGSVASSPERSGSPRPSALGRTGQRVRGDGQDGDAASSSGSSGSQGGGSAPPGPPLQSPQVPGGPPEQPEPELEVQEEALELQVQQWSLAQFSVAALEHALPLLRTESVRVFQRTLELLSAVLPLLQDSVSEELWDELSLTALELKEKIQGCMEGLADILSYRNSQMSEEQEASLVFHRMTYTSTAVFTIRLLQTLIPVEKADKNLPENLVVTIFFLCLDSPFAEAFPSTHESAGAYLELASPDSHGLFRRVSRAAHSMEATCAFLKEAEAEGEKNWLELLELAEQAVDGLPYHQHLPVVKETVQICSYLWKFAQASPMLRSQSQEVYLKLLSHPLLPVKTECYTWTLNIVKECLGVQNVAKPVSSVSSGVHFVLHARVLYEICTFGLQDQAGKVKSAAKDILLYLLKGRLMMTAATWSKLNEALYPVIPVLQSYAGSDDALGNCILLISEPSGEASVGMSSHAAKLRAALRLLFSKHQAARAAAVQHLIPHLTGADGASSSRPALESSAMSQLPSLYLLSQAVDLRLDTTDKSFLKVDSVNKLYNIFTSETVDLVLRRSAVEQLVVILQDTAMHAALKSLGIVEKVISVISDIVNNAMKNTDCLLEPSLSVLRKLVYADPTLRHSLAQQPPLLLTLLRASLILREGGEGGVVEVATLMALLLFDEIATVDVWTDRADGNPETSLSSFSLPVSVIRRYNLPFQPASHHVVSPYCCVLPPYADLVSLKPAWHMLQLAWNRAWHSGIDNLLEELRGNGSDVPKFHGDLVLSATQAVLLRVSHIRQGLQDCVQAVLTAGCHGQAGLALARMRLYLLTDQLALKQGAHNSPALLRGLSWQQALERFLQVQPACAEDERLLGEIVAFLNAFFSQHRPESASHSDDPDLRWILQLLLKQEPSTLLNLLLHSESASHTQPHTHPPPNTRADEEGEEETRALVSQRLQREMTGLLITLMQLLQHTCDSVCVTLASVLESVLAQRLLQRLRVSEAPRFYGLPSLERTLRSMKHLTALPGWSTHSPQQELDTHTLCLKYLSGLLEVISSFYVEWGGNSMSFMGKGVTKNAIICLLHLSHEMIAQSRDKDWMSHWCLSQEQRAEEQTAARLELTWLIPLWVDRDPEVRFASLGVGSALSSLDTGCMALASSCQNISGGLWGTLLNILLESNESSMVRREAAFILQNLLVMPMPANSEEAKSCAWQHPCVHDEASGVSLVGLPALQALLYHCQFFQHATQMAQTCYRGCHAFDLNFPPGAPSHHSEDAEDLSDSLRHWRGPSAQRSHSQASGSLSTSSTLIQPGGSSGVHTPALSSSLALAQHSPVNRLTAQGQSDADSSDSVLSQDSRVSEACVERSVSGAVVTPPLVSAFCGVLANLLAVLPEFTLTALTLHQVLPAMASVVDAVAIERCVSELKTPTLLPGDEEDAKNQVCSLLQYVGVFCELLQSVASLQAELIPQLDFLKPLLSHVFTLLTLSPAHLDSRTAGVLRHTWTVLLTLLATLVRRNTTALFPSVATAMHRHWHTFSATISLCVDQWSSEPSLYTAALHFLSVVLSEEAKRRDQEVTGQLTPDCRSRLAELLNGTPGEQLCELLLQRYEATLPHDQQRKPTAAALTALLACSSSAQSYACKAGLVDTTVEQMRQIHTYLNLESLKPTKAALRNKKEENYLKELKMDLELLRNCLYQHSECKTAATDSRLAAILYALWPWLLLDDPCMTSALELLCVYTANCSAACSAVCGGSGGCPAGVSGSGQAAVLPRGPLTNSLMHGVMKLASQASPDAGSSQSHIQSLAFCLLANLAISRDCKGILQKSNFLQNFLTAHLPRPGRRSSSSAGSLAALWLRLLLNVSFGEDGQQMLLKLHGSLELLTELAQNQRPSQNQNQRQAATRPKPAALLILHNICFSSANKPKVLANDKTVGLLVSCLDSDFLDVRAIGASALWALLHSYQKAKVALKYPSFRLKVDEMYLEVKKDAELKKSEPLTSYLLKCLENLKQILNV</sequence>
<accession>A0AAV6G0X6</accession>
<name>A0AAV6G0X6_9TELE</name>
<dbReference type="InterPro" id="IPR029249">
    <property type="entry name" value="Rotatin_N"/>
</dbReference>
<dbReference type="GO" id="GO:0036064">
    <property type="term" value="C:ciliary basal body"/>
    <property type="evidence" value="ECO:0007669"/>
    <property type="project" value="InterPro"/>
</dbReference>
<feature type="compositionally biased region" description="Pro residues" evidence="1">
    <location>
        <begin position="354"/>
        <end position="371"/>
    </location>
</feature>
<protein>
    <recommendedName>
        <fullName evidence="2">Rotatin N-terminal domain-containing protein</fullName>
    </recommendedName>
</protein>
<feature type="domain" description="Rotatin N-terminal" evidence="2">
    <location>
        <begin position="16"/>
        <end position="112"/>
    </location>
</feature>
<dbReference type="GO" id="GO:0032053">
    <property type="term" value="P:ciliary basal body organization"/>
    <property type="evidence" value="ECO:0007669"/>
    <property type="project" value="TreeGrafter"/>
</dbReference>
<feature type="region of interest" description="Disordered" evidence="1">
    <location>
        <begin position="1210"/>
        <end position="1233"/>
    </location>
</feature>
<feature type="compositionally biased region" description="Polar residues" evidence="1">
    <location>
        <begin position="286"/>
        <end position="308"/>
    </location>
</feature>
<dbReference type="InterPro" id="IPR016024">
    <property type="entry name" value="ARM-type_fold"/>
</dbReference>
<dbReference type="Gene3D" id="1.25.10.10">
    <property type="entry name" value="Leucine-rich Repeat Variant"/>
    <property type="match status" value="1"/>
</dbReference>